<dbReference type="AlphaFoldDB" id="A0A0A9F8Z3"/>
<accession>A0A0A9F8Z3</accession>
<sequence>MKSSQQNRTDHAVADCKAFIILLRHVAVSGSKLSSQVGQ</sequence>
<organism evidence="1">
    <name type="scientific">Arundo donax</name>
    <name type="common">Giant reed</name>
    <name type="synonym">Donax arundinaceus</name>
    <dbReference type="NCBI Taxonomy" id="35708"/>
    <lineage>
        <taxon>Eukaryota</taxon>
        <taxon>Viridiplantae</taxon>
        <taxon>Streptophyta</taxon>
        <taxon>Embryophyta</taxon>
        <taxon>Tracheophyta</taxon>
        <taxon>Spermatophyta</taxon>
        <taxon>Magnoliopsida</taxon>
        <taxon>Liliopsida</taxon>
        <taxon>Poales</taxon>
        <taxon>Poaceae</taxon>
        <taxon>PACMAD clade</taxon>
        <taxon>Arundinoideae</taxon>
        <taxon>Arundineae</taxon>
        <taxon>Arundo</taxon>
    </lineage>
</organism>
<evidence type="ECO:0000313" key="1">
    <source>
        <dbReference type="EMBL" id="JAE08822.1"/>
    </source>
</evidence>
<name>A0A0A9F8Z3_ARUDO</name>
<reference evidence="1" key="2">
    <citation type="journal article" date="2015" name="Data Brief">
        <title>Shoot transcriptome of the giant reed, Arundo donax.</title>
        <authorList>
            <person name="Barrero R.A."/>
            <person name="Guerrero F.D."/>
            <person name="Moolhuijzen P."/>
            <person name="Goolsby J.A."/>
            <person name="Tidwell J."/>
            <person name="Bellgard S.E."/>
            <person name="Bellgard M.I."/>
        </authorList>
    </citation>
    <scope>NUCLEOTIDE SEQUENCE</scope>
    <source>
        <tissue evidence="1">Shoot tissue taken approximately 20 cm above the soil surface</tissue>
    </source>
</reference>
<dbReference type="EMBL" id="GBRH01189074">
    <property type="protein sequence ID" value="JAE08822.1"/>
    <property type="molecule type" value="Transcribed_RNA"/>
</dbReference>
<reference evidence="1" key="1">
    <citation type="submission" date="2014-09" db="EMBL/GenBank/DDBJ databases">
        <authorList>
            <person name="Magalhaes I.L.F."/>
            <person name="Oliveira U."/>
            <person name="Santos F.R."/>
            <person name="Vidigal T.H.D.A."/>
            <person name="Brescovit A.D."/>
            <person name="Santos A.J."/>
        </authorList>
    </citation>
    <scope>NUCLEOTIDE SEQUENCE</scope>
    <source>
        <tissue evidence="1">Shoot tissue taken approximately 20 cm above the soil surface</tissue>
    </source>
</reference>
<protein>
    <submittedName>
        <fullName evidence="1">DegP7</fullName>
    </submittedName>
</protein>
<proteinExistence type="predicted"/>